<proteinExistence type="predicted"/>
<dbReference type="Gene3D" id="3.10.170.20">
    <property type="match status" value="1"/>
</dbReference>
<dbReference type="AlphaFoldDB" id="A0A8E0RWV3"/>
<protein>
    <submittedName>
        <fullName evidence="1">Uncharacterized protein</fullName>
    </submittedName>
</protein>
<comment type="caution">
    <text evidence="1">The sequence shown here is derived from an EMBL/GenBank/DDBJ whole genome shotgun (WGS) entry which is preliminary data.</text>
</comment>
<keyword evidence="2" id="KW-1185">Reference proteome</keyword>
<evidence type="ECO:0000313" key="1">
    <source>
        <dbReference type="EMBL" id="KAA0194104.1"/>
    </source>
</evidence>
<sequence>MDADGVRRNYCLKGCTTDSYCYTFKIPSGLLDYCREIVNGEPKLTGTRGTGMANTDFLVIVDAVDVTECSSGLLAFATTCQIDNQINR</sequence>
<dbReference type="Proteomes" id="UP000728185">
    <property type="component" value="Unassembled WGS sequence"/>
</dbReference>
<evidence type="ECO:0000313" key="2">
    <source>
        <dbReference type="Proteomes" id="UP000728185"/>
    </source>
</evidence>
<dbReference type="OrthoDB" id="6278621at2759"/>
<accession>A0A8E0RWV3</accession>
<name>A0A8E0RWV3_9TREM</name>
<organism evidence="1 2">
    <name type="scientific">Fasciolopsis buskii</name>
    <dbReference type="NCBI Taxonomy" id="27845"/>
    <lineage>
        <taxon>Eukaryota</taxon>
        <taxon>Metazoa</taxon>
        <taxon>Spiralia</taxon>
        <taxon>Lophotrochozoa</taxon>
        <taxon>Platyhelminthes</taxon>
        <taxon>Trematoda</taxon>
        <taxon>Digenea</taxon>
        <taxon>Plagiorchiida</taxon>
        <taxon>Echinostomata</taxon>
        <taxon>Echinostomatoidea</taxon>
        <taxon>Fasciolidae</taxon>
        <taxon>Fasciolopsis</taxon>
    </lineage>
</organism>
<gene>
    <name evidence="1" type="ORF">FBUS_07703</name>
</gene>
<reference evidence="1" key="1">
    <citation type="submission" date="2019-05" db="EMBL/GenBank/DDBJ databases">
        <title>Annotation for the trematode Fasciolopsis buski.</title>
        <authorList>
            <person name="Choi Y.-J."/>
        </authorList>
    </citation>
    <scope>NUCLEOTIDE SEQUENCE</scope>
    <source>
        <strain evidence="1">HT</strain>
        <tissue evidence="1">Whole worm</tissue>
    </source>
</reference>
<dbReference type="EMBL" id="LUCM01004614">
    <property type="protein sequence ID" value="KAA0194104.1"/>
    <property type="molecule type" value="Genomic_DNA"/>
</dbReference>